<dbReference type="EMBL" id="QNRE01000004">
    <property type="protein sequence ID" value="RBO91354.1"/>
    <property type="molecule type" value="Genomic_DNA"/>
</dbReference>
<dbReference type="Pfam" id="PF03372">
    <property type="entry name" value="Exo_endo_phos"/>
    <property type="match status" value="1"/>
</dbReference>
<dbReference type="SUPFAM" id="SSF56219">
    <property type="entry name" value="DNase I-like"/>
    <property type="match status" value="1"/>
</dbReference>
<dbReference type="InterPro" id="IPR037493">
    <property type="entry name" value="ExoIII-like"/>
</dbReference>
<dbReference type="InterPro" id="IPR005135">
    <property type="entry name" value="Endo/exonuclease/phosphatase"/>
</dbReference>
<name>A0A366DQ04_9NOCA</name>
<proteinExistence type="predicted"/>
<accession>A0A366DQ04</accession>
<protein>
    <submittedName>
        <fullName evidence="2">Exodeoxyribonuclease-3</fullName>
    </submittedName>
</protein>
<dbReference type="Gene3D" id="3.60.10.10">
    <property type="entry name" value="Endonuclease/exonuclease/phosphatase"/>
    <property type="match status" value="1"/>
</dbReference>
<dbReference type="GO" id="GO:0006281">
    <property type="term" value="P:DNA repair"/>
    <property type="evidence" value="ECO:0007669"/>
    <property type="project" value="InterPro"/>
</dbReference>
<dbReference type="PANTHER" id="PTHR43250">
    <property type="entry name" value="EXODEOXYRIBONUCLEASE III"/>
    <property type="match status" value="1"/>
</dbReference>
<evidence type="ECO:0000313" key="2">
    <source>
        <dbReference type="EMBL" id="RBO91354.1"/>
    </source>
</evidence>
<dbReference type="AlphaFoldDB" id="A0A366DQ04"/>
<gene>
    <name evidence="2" type="ORF">DFR74_10456</name>
</gene>
<evidence type="ECO:0000313" key="3">
    <source>
        <dbReference type="Proteomes" id="UP000252586"/>
    </source>
</evidence>
<dbReference type="Proteomes" id="UP000252586">
    <property type="component" value="Unassembled WGS sequence"/>
</dbReference>
<dbReference type="PANTHER" id="PTHR43250:SF2">
    <property type="entry name" value="EXODEOXYRIBONUCLEASE III"/>
    <property type="match status" value="1"/>
</dbReference>
<comment type="caution">
    <text evidence="2">The sequence shown here is derived from an EMBL/GenBank/DDBJ whole genome shotgun (WGS) entry which is preliminary data.</text>
</comment>
<reference evidence="2 3" key="1">
    <citation type="submission" date="2018-06" db="EMBL/GenBank/DDBJ databases">
        <title>Genomic Encyclopedia of Type Strains, Phase IV (KMG-IV): sequencing the most valuable type-strain genomes for metagenomic binning, comparative biology and taxonomic classification.</title>
        <authorList>
            <person name="Goeker M."/>
        </authorList>
    </citation>
    <scope>NUCLEOTIDE SEQUENCE [LARGE SCALE GENOMIC DNA]</scope>
    <source>
        <strain evidence="2 3">DSM 44599</strain>
    </source>
</reference>
<sequence length="267" mass="29613">MTLSLLTLNIQNPSPQRAERQIHWLAGRDDDVIVLTETKGSTGCRLIADTFTAAGFDVHYPVPDAGDYGVMVISRLPTNASDFGDRIGYLPARALGVVIETSHGRIEIIGAYVPSRDASAEKTARKRKWLHACLTGLTTRSGPTAFIGDLNVLEPDHDPRYRFFADFEYDFYRRITTDGGLDDAFRALHPDLTEYSWVGRTGDGYRYDHLHMSRDLTATLLECNYLHAPRLDRLTDHSALAARLAVEPAARLVTSDPAAAGEPHTLF</sequence>
<dbReference type="GO" id="GO:0008311">
    <property type="term" value="F:double-stranded DNA 3'-5' DNA exonuclease activity"/>
    <property type="evidence" value="ECO:0007669"/>
    <property type="project" value="InterPro"/>
</dbReference>
<dbReference type="InterPro" id="IPR036691">
    <property type="entry name" value="Endo/exonu/phosph_ase_sf"/>
</dbReference>
<dbReference type="STRING" id="1210090.GCA_001613185_00883"/>
<organism evidence="2 3">
    <name type="scientific">Nocardia puris</name>
    <dbReference type="NCBI Taxonomy" id="208602"/>
    <lineage>
        <taxon>Bacteria</taxon>
        <taxon>Bacillati</taxon>
        <taxon>Actinomycetota</taxon>
        <taxon>Actinomycetes</taxon>
        <taxon>Mycobacteriales</taxon>
        <taxon>Nocardiaceae</taxon>
        <taxon>Nocardia</taxon>
    </lineage>
</organism>
<dbReference type="RefSeq" id="WP_067503668.1">
    <property type="nucleotide sequence ID" value="NZ_QNRE01000004.1"/>
</dbReference>
<keyword evidence="3" id="KW-1185">Reference proteome</keyword>
<evidence type="ECO:0000259" key="1">
    <source>
        <dbReference type="Pfam" id="PF03372"/>
    </source>
</evidence>
<feature type="domain" description="Endonuclease/exonuclease/phosphatase" evidence="1">
    <location>
        <begin position="6"/>
        <end position="227"/>
    </location>
</feature>